<evidence type="ECO:0000313" key="1">
    <source>
        <dbReference type="EMBL" id="CAK7337754.1"/>
    </source>
</evidence>
<keyword evidence="2" id="KW-1185">Reference proteome</keyword>
<name>A0AAV1RM33_9ROSI</name>
<protein>
    <submittedName>
        <fullName evidence="1">Uncharacterized protein</fullName>
    </submittedName>
</protein>
<sequence length="77" mass="8743">MVEVSGMMELIFGMVTRDSNFSADGAFDNRRARRCKGKRSGGFESLQVSMWGEVMFVAYGVLNGGNVWVYYCLEELW</sequence>
<dbReference type="EMBL" id="CAWUPB010001108">
    <property type="protein sequence ID" value="CAK7337754.1"/>
    <property type="molecule type" value="Genomic_DNA"/>
</dbReference>
<dbReference type="Proteomes" id="UP001314170">
    <property type="component" value="Unassembled WGS sequence"/>
</dbReference>
<dbReference type="AlphaFoldDB" id="A0AAV1RM33"/>
<comment type="caution">
    <text evidence="1">The sequence shown here is derived from an EMBL/GenBank/DDBJ whole genome shotgun (WGS) entry which is preliminary data.</text>
</comment>
<reference evidence="1 2" key="1">
    <citation type="submission" date="2024-01" db="EMBL/GenBank/DDBJ databases">
        <authorList>
            <person name="Waweru B."/>
        </authorList>
    </citation>
    <scope>NUCLEOTIDE SEQUENCE [LARGE SCALE GENOMIC DNA]</scope>
</reference>
<evidence type="ECO:0000313" key="2">
    <source>
        <dbReference type="Proteomes" id="UP001314170"/>
    </source>
</evidence>
<organism evidence="1 2">
    <name type="scientific">Dovyalis caffra</name>
    <dbReference type="NCBI Taxonomy" id="77055"/>
    <lineage>
        <taxon>Eukaryota</taxon>
        <taxon>Viridiplantae</taxon>
        <taxon>Streptophyta</taxon>
        <taxon>Embryophyta</taxon>
        <taxon>Tracheophyta</taxon>
        <taxon>Spermatophyta</taxon>
        <taxon>Magnoliopsida</taxon>
        <taxon>eudicotyledons</taxon>
        <taxon>Gunneridae</taxon>
        <taxon>Pentapetalae</taxon>
        <taxon>rosids</taxon>
        <taxon>fabids</taxon>
        <taxon>Malpighiales</taxon>
        <taxon>Salicaceae</taxon>
        <taxon>Flacourtieae</taxon>
        <taxon>Dovyalis</taxon>
    </lineage>
</organism>
<accession>A0AAV1RM33</accession>
<proteinExistence type="predicted"/>
<gene>
    <name evidence="1" type="ORF">DCAF_LOCUS12792</name>
</gene>